<feature type="binding site" evidence="10">
    <location>
        <begin position="146"/>
        <end position="149"/>
    </location>
    <ligand>
        <name>substrate</name>
    </ligand>
</feature>
<dbReference type="Proteomes" id="UP000032309">
    <property type="component" value="Unassembled WGS sequence"/>
</dbReference>
<dbReference type="RefSeq" id="WP_052563595.1">
    <property type="nucleotide sequence ID" value="NZ_BAFN01000001.1"/>
</dbReference>
<feature type="active site" description="Proton acceptor" evidence="10">
    <location>
        <position position="37"/>
    </location>
</feature>
<dbReference type="InterPro" id="IPR013785">
    <property type="entry name" value="Aldolase_TIM"/>
</dbReference>
<keyword evidence="13" id="KW-1185">Reference proteome</keyword>
<feature type="binding site" evidence="10">
    <location>
        <position position="68"/>
    </location>
    <ligand>
        <name>substrate</name>
    </ligand>
</feature>
<feature type="binding site" evidence="10">
    <location>
        <position position="68"/>
    </location>
    <ligand>
        <name>a divalent metal cation</name>
        <dbReference type="ChEBI" id="CHEBI:60240"/>
    </ligand>
</feature>
<feature type="binding site" evidence="10">
    <location>
        <position position="37"/>
    </location>
    <ligand>
        <name>a divalent metal cation</name>
        <dbReference type="ChEBI" id="CHEBI:60240"/>
    </ligand>
</feature>
<comment type="caution">
    <text evidence="12">The sequence shown here is derived from an EMBL/GenBank/DDBJ whole genome shotgun (WGS) entry which is preliminary data.</text>
</comment>
<evidence type="ECO:0000256" key="4">
    <source>
        <dbReference type="ARBA" id="ARBA00001947"/>
    </source>
</evidence>
<comment type="cofactor">
    <cofactor evidence="4">
        <name>Zn(2+)</name>
        <dbReference type="ChEBI" id="CHEBI:29105"/>
    </cofactor>
</comment>
<proteinExistence type="inferred from homology"/>
<feature type="active site" description="Proton donor" evidence="10">
    <location>
        <position position="176"/>
    </location>
</feature>
<accession>A0ABQ0JXR4</accession>
<feature type="binding site" evidence="10">
    <location>
        <begin position="198"/>
        <end position="199"/>
    </location>
    <ligand>
        <name>substrate</name>
    </ligand>
</feature>
<feature type="binding site" evidence="10">
    <location>
        <begin position="176"/>
        <end position="178"/>
    </location>
    <ligand>
        <name>substrate</name>
    </ligand>
</feature>
<evidence type="ECO:0000256" key="3">
    <source>
        <dbReference type="ARBA" id="ARBA00001941"/>
    </source>
</evidence>
<sequence length="227" mass="24566">MQPKIKIAASILAANPVRLEDEIRKVETAGADLIHIDVMDGHFVPNITMGPFIVEGIRRIAQVPLDIHLMIEHPERYVDAFAGAAGDGDLITFHIETTKKPKEIISLIKNAGLKASVSLNPDTPTELVEDLLEMVDMVLVMSVNPGFAGQKFISKVLPKIARLRSIAPDEMDIEVDGGITTETITQAVQQGANVIVAASSIFKADDPCAAIKTLKQIAERVDNKVKA</sequence>
<dbReference type="Pfam" id="PF00834">
    <property type="entry name" value="Ribul_P_3_epim"/>
    <property type="match status" value="1"/>
</dbReference>
<feature type="binding site" evidence="10">
    <location>
        <position position="176"/>
    </location>
    <ligand>
        <name>a divalent metal cation</name>
        <dbReference type="ChEBI" id="CHEBI:60240"/>
    </ligand>
</feature>
<evidence type="ECO:0000256" key="6">
    <source>
        <dbReference type="ARBA" id="ARBA00009541"/>
    </source>
</evidence>
<dbReference type="EC" id="5.1.3.1" evidence="7 10"/>
<dbReference type="PROSITE" id="PS01085">
    <property type="entry name" value="RIBUL_P_3_EPIMER_1"/>
    <property type="match status" value="1"/>
</dbReference>
<dbReference type="HAMAP" id="MF_02227">
    <property type="entry name" value="RPE"/>
    <property type="match status" value="1"/>
</dbReference>
<dbReference type="NCBIfam" id="TIGR01163">
    <property type="entry name" value="rpe"/>
    <property type="match status" value="1"/>
</dbReference>
<comment type="function">
    <text evidence="10">Catalyzes the reversible epimerization of D-ribulose 5-phosphate to D-xylulose 5-phosphate.</text>
</comment>
<reference evidence="13" key="1">
    <citation type="journal article" date="2015" name="Genome Announc.">
        <title>Draft Genome Sequence of an Anaerobic Ammonium-Oxidizing Bacterium, "Candidatus Brocadia sinica".</title>
        <authorList>
            <person name="Oshiki M."/>
            <person name="Shinyako-Hata K."/>
            <person name="Satoh H."/>
            <person name="Okabe S."/>
        </authorList>
    </citation>
    <scope>NUCLEOTIDE SEQUENCE [LARGE SCALE GENOMIC DNA]</scope>
    <source>
        <strain evidence="13">JPN1</strain>
    </source>
</reference>
<dbReference type="InterPro" id="IPR000056">
    <property type="entry name" value="Ribul_P_3_epim-like"/>
</dbReference>
<keyword evidence="10 11" id="KW-0119">Carbohydrate metabolism</keyword>
<dbReference type="EMBL" id="BAFN01000001">
    <property type="protein sequence ID" value="GAN33559.1"/>
    <property type="molecule type" value="Genomic_DNA"/>
</dbReference>
<comment type="cofactor">
    <cofactor evidence="10">
        <name>a divalent metal cation</name>
        <dbReference type="ChEBI" id="CHEBI:60240"/>
    </cofactor>
    <text evidence="10">Binds 1 divalent metal cation per subunit.</text>
</comment>
<comment type="pathway">
    <text evidence="10">Carbohydrate degradation.</text>
</comment>
<feature type="binding site" evidence="10">
    <location>
        <position position="10"/>
    </location>
    <ligand>
        <name>substrate</name>
    </ligand>
</feature>
<comment type="cofactor">
    <cofactor evidence="2">
        <name>Mn(2+)</name>
        <dbReference type="ChEBI" id="CHEBI:29035"/>
    </cofactor>
</comment>
<dbReference type="InterPro" id="IPR026019">
    <property type="entry name" value="Ribul_P_3_epim"/>
</dbReference>
<protein>
    <recommendedName>
        <fullName evidence="7 10">Ribulose-phosphate 3-epimerase</fullName>
        <ecNumber evidence="7 10">5.1.3.1</ecNumber>
    </recommendedName>
</protein>
<evidence type="ECO:0000256" key="10">
    <source>
        <dbReference type="HAMAP-Rule" id="MF_02227"/>
    </source>
</evidence>
<dbReference type="InterPro" id="IPR011060">
    <property type="entry name" value="RibuloseP-bd_barrel"/>
</dbReference>
<evidence type="ECO:0000256" key="5">
    <source>
        <dbReference type="ARBA" id="ARBA00001954"/>
    </source>
</evidence>
<dbReference type="NCBIfam" id="NF004076">
    <property type="entry name" value="PRK05581.1-4"/>
    <property type="match status" value="1"/>
</dbReference>
<dbReference type="PANTHER" id="PTHR11749">
    <property type="entry name" value="RIBULOSE-5-PHOSPHATE-3-EPIMERASE"/>
    <property type="match status" value="1"/>
</dbReference>
<comment type="cofactor">
    <cofactor evidence="3">
        <name>Co(2+)</name>
        <dbReference type="ChEBI" id="CHEBI:48828"/>
    </cofactor>
</comment>
<evidence type="ECO:0000256" key="7">
    <source>
        <dbReference type="ARBA" id="ARBA00013188"/>
    </source>
</evidence>
<organism evidence="12 13">
    <name type="scientific">Candidatus Brocadia sinica JPN1</name>
    <dbReference type="NCBI Taxonomy" id="1197129"/>
    <lineage>
        <taxon>Bacteria</taxon>
        <taxon>Pseudomonadati</taxon>
        <taxon>Planctomycetota</taxon>
        <taxon>Candidatus Brocadiia</taxon>
        <taxon>Candidatus Brocadiales</taxon>
        <taxon>Candidatus Brocadiaceae</taxon>
        <taxon>Candidatus Brocadia</taxon>
    </lineage>
</organism>
<evidence type="ECO:0000256" key="9">
    <source>
        <dbReference type="ARBA" id="ARBA00023235"/>
    </source>
</evidence>
<feature type="binding site" evidence="10">
    <location>
        <position position="35"/>
    </location>
    <ligand>
        <name>a divalent metal cation</name>
        <dbReference type="ChEBI" id="CHEBI:60240"/>
    </ligand>
</feature>
<dbReference type="PIRSF" id="PIRSF001461">
    <property type="entry name" value="RPE"/>
    <property type="match status" value="1"/>
</dbReference>
<evidence type="ECO:0000313" key="12">
    <source>
        <dbReference type="EMBL" id="GAN33559.1"/>
    </source>
</evidence>
<comment type="catalytic activity">
    <reaction evidence="1 10 11">
        <text>D-ribulose 5-phosphate = D-xylulose 5-phosphate</text>
        <dbReference type="Rhea" id="RHEA:13677"/>
        <dbReference type="ChEBI" id="CHEBI:57737"/>
        <dbReference type="ChEBI" id="CHEBI:58121"/>
        <dbReference type="EC" id="5.1.3.1"/>
    </reaction>
</comment>
<name>A0ABQ0JXR4_9BACT</name>
<evidence type="ECO:0000256" key="11">
    <source>
        <dbReference type="PIRNR" id="PIRNR001461"/>
    </source>
</evidence>
<keyword evidence="9 10" id="KW-0413">Isomerase</keyword>
<dbReference type="CDD" id="cd00429">
    <property type="entry name" value="RPE"/>
    <property type="match status" value="1"/>
</dbReference>
<evidence type="ECO:0000256" key="2">
    <source>
        <dbReference type="ARBA" id="ARBA00001936"/>
    </source>
</evidence>
<dbReference type="PROSITE" id="PS01086">
    <property type="entry name" value="RIBUL_P_3_EPIMER_2"/>
    <property type="match status" value="1"/>
</dbReference>
<evidence type="ECO:0000256" key="8">
    <source>
        <dbReference type="ARBA" id="ARBA00022723"/>
    </source>
</evidence>
<comment type="similarity">
    <text evidence="6 10 11">Belongs to the ribulose-phosphate 3-epimerase family.</text>
</comment>
<dbReference type="Gene3D" id="3.20.20.70">
    <property type="entry name" value="Aldolase class I"/>
    <property type="match status" value="1"/>
</dbReference>
<evidence type="ECO:0000256" key="1">
    <source>
        <dbReference type="ARBA" id="ARBA00001782"/>
    </source>
</evidence>
<dbReference type="SUPFAM" id="SSF51366">
    <property type="entry name" value="Ribulose-phoshate binding barrel"/>
    <property type="match status" value="1"/>
</dbReference>
<gene>
    <name evidence="10" type="primary">rpe</name>
    <name evidence="12" type="ORF">BROSI_A2084</name>
</gene>
<keyword evidence="8 10" id="KW-0479">Metal-binding</keyword>
<evidence type="ECO:0000313" key="13">
    <source>
        <dbReference type="Proteomes" id="UP000032309"/>
    </source>
</evidence>
<comment type="cofactor">
    <cofactor evidence="5">
        <name>Fe(2+)</name>
        <dbReference type="ChEBI" id="CHEBI:29033"/>
    </cofactor>
</comment>